<reference evidence="23" key="2">
    <citation type="submission" date="2023-02" db="EMBL/GenBank/DDBJ databases">
        <authorList>
            <consortium name="DOE Joint Genome Institute"/>
            <person name="Mondo S.J."/>
            <person name="Chang Y."/>
            <person name="Wang Y."/>
            <person name="Ahrendt S."/>
            <person name="Andreopoulos W."/>
            <person name="Barry K."/>
            <person name="Beard J."/>
            <person name="Benny G.L."/>
            <person name="Blankenship S."/>
            <person name="Bonito G."/>
            <person name="Cuomo C."/>
            <person name="Desiro A."/>
            <person name="Gervers K.A."/>
            <person name="Hundley H."/>
            <person name="Kuo A."/>
            <person name="LaButti K."/>
            <person name="Lang B.F."/>
            <person name="Lipzen A."/>
            <person name="O'Donnell K."/>
            <person name="Pangilinan J."/>
            <person name="Reynolds N."/>
            <person name="Sandor L."/>
            <person name="Smith M.W."/>
            <person name="Tsang A."/>
            <person name="Grigoriev I.V."/>
            <person name="Stajich J.E."/>
            <person name="Spatafora J.W."/>
        </authorList>
    </citation>
    <scope>NUCLEOTIDE SEQUENCE</scope>
    <source>
        <strain evidence="23">RSA 2281</strain>
    </source>
</reference>
<feature type="domain" description="AGC-kinase C-terminal" evidence="21">
    <location>
        <begin position="1073"/>
        <end position="1143"/>
    </location>
</feature>
<dbReference type="GO" id="GO:0004697">
    <property type="term" value="F:diacylglycerol-dependent serine/threonine kinase activity"/>
    <property type="evidence" value="ECO:0007669"/>
    <property type="project" value="UniProtKB-EC"/>
</dbReference>
<feature type="domain" description="REM-1" evidence="22">
    <location>
        <begin position="123"/>
        <end position="203"/>
    </location>
</feature>
<dbReference type="SUPFAM" id="SSF49562">
    <property type="entry name" value="C2 domain (Calcium/lipid-binding domain, CaLB)"/>
    <property type="match status" value="1"/>
</dbReference>
<name>A0AAD5PEN4_9FUNG</name>
<comment type="caution">
    <text evidence="23">The sequence shown here is derived from an EMBL/GenBank/DDBJ whole genome shotgun (WGS) entry which is preliminary data.</text>
</comment>
<dbReference type="PANTHER" id="PTHR24351">
    <property type="entry name" value="RIBOSOMAL PROTEIN S6 KINASE"/>
    <property type="match status" value="1"/>
</dbReference>
<evidence type="ECO:0000259" key="19">
    <source>
        <dbReference type="PROSITE" id="PS50011"/>
    </source>
</evidence>
<evidence type="ECO:0000313" key="24">
    <source>
        <dbReference type="Proteomes" id="UP001209540"/>
    </source>
</evidence>
<dbReference type="PROSITE" id="PS50011">
    <property type="entry name" value="PROTEIN_KINASE_DOM"/>
    <property type="match status" value="1"/>
</dbReference>
<comment type="similarity">
    <text evidence="1">Belongs to the protein kinase superfamily. AGC Ser/Thr protein kinase family. PKC subfamily.</text>
</comment>
<dbReference type="GO" id="GO:0005524">
    <property type="term" value="F:ATP binding"/>
    <property type="evidence" value="ECO:0007669"/>
    <property type="project" value="UniProtKB-UniRule"/>
</dbReference>
<dbReference type="SMART" id="SM00239">
    <property type="entry name" value="C2"/>
    <property type="match status" value="1"/>
</dbReference>
<proteinExistence type="inferred from homology"/>
<evidence type="ECO:0000256" key="3">
    <source>
        <dbReference type="ARBA" id="ARBA00022527"/>
    </source>
</evidence>
<dbReference type="SMART" id="SM00742">
    <property type="entry name" value="Hr1"/>
    <property type="match status" value="2"/>
</dbReference>
<dbReference type="InterPro" id="IPR000961">
    <property type="entry name" value="AGC-kinase_C"/>
</dbReference>
<evidence type="ECO:0000256" key="7">
    <source>
        <dbReference type="ARBA" id="ARBA00022737"/>
    </source>
</evidence>
<dbReference type="Pfam" id="PF00433">
    <property type="entry name" value="Pkinase_C"/>
    <property type="match status" value="1"/>
</dbReference>
<evidence type="ECO:0000259" key="21">
    <source>
        <dbReference type="PROSITE" id="PS51285"/>
    </source>
</evidence>
<dbReference type="InterPro" id="IPR000719">
    <property type="entry name" value="Prot_kinase_dom"/>
</dbReference>
<dbReference type="FunFam" id="1.10.510.10:FF:000101">
    <property type="entry name" value="Protein kinase C"/>
    <property type="match status" value="1"/>
</dbReference>
<gene>
    <name evidence="23" type="ORF">BDA99DRAFT_53540</name>
</gene>
<dbReference type="InterPro" id="IPR017441">
    <property type="entry name" value="Protein_kinase_ATP_BS"/>
</dbReference>
<dbReference type="InterPro" id="IPR046349">
    <property type="entry name" value="C1-like_sf"/>
</dbReference>
<keyword evidence="4" id="KW-0597">Phosphoprotein</keyword>
<evidence type="ECO:0000259" key="22">
    <source>
        <dbReference type="PROSITE" id="PS51860"/>
    </source>
</evidence>
<dbReference type="CDD" id="cd20823">
    <property type="entry name" value="C1_ScPKC1-like_rpt2"/>
    <property type="match status" value="1"/>
</dbReference>
<keyword evidence="6" id="KW-0479">Metal-binding</keyword>
<keyword evidence="7" id="KW-0677">Repeat</keyword>
<feature type="domain" description="C2" evidence="18">
    <location>
        <begin position="210"/>
        <end position="329"/>
    </location>
</feature>
<dbReference type="PROSITE" id="PS00108">
    <property type="entry name" value="PROTEIN_KINASE_ST"/>
    <property type="match status" value="1"/>
</dbReference>
<feature type="region of interest" description="Disordered" evidence="17">
    <location>
        <begin position="63"/>
        <end position="116"/>
    </location>
</feature>
<dbReference type="CDD" id="cd20822">
    <property type="entry name" value="C1_ScPKC1-like_rpt1"/>
    <property type="match status" value="1"/>
</dbReference>
<dbReference type="InterPro" id="IPR011009">
    <property type="entry name" value="Kinase-like_dom_sf"/>
</dbReference>
<evidence type="ECO:0000256" key="9">
    <source>
        <dbReference type="ARBA" id="ARBA00022771"/>
    </source>
</evidence>
<dbReference type="InterPro" id="IPR000008">
    <property type="entry name" value="C2_dom"/>
</dbReference>
<dbReference type="Pfam" id="PF02185">
    <property type="entry name" value="HR1"/>
    <property type="match status" value="1"/>
</dbReference>
<feature type="domain" description="Phorbol-ester/DAG-type" evidence="20">
    <location>
        <begin position="420"/>
        <end position="467"/>
    </location>
</feature>
<evidence type="ECO:0000256" key="8">
    <source>
        <dbReference type="ARBA" id="ARBA00022741"/>
    </source>
</evidence>
<keyword evidence="15" id="KW-0175">Coiled coil</keyword>
<feature type="compositionally biased region" description="Polar residues" evidence="17">
    <location>
        <begin position="63"/>
        <end position="86"/>
    </location>
</feature>
<dbReference type="PROSITE" id="PS50004">
    <property type="entry name" value="C2"/>
    <property type="match status" value="1"/>
</dbReference>
<feature type="compositionally biased region" description="Low complexity" evidence="17">
    <location>
        <begin position="609"/>
        <end position="654"/>
    </location>
</feature>
<feature type="compositionally biased region" description="Polar residues" evidence="17">
    <location>
        <begin position="571"/>
        <end position="608"/>
    </location>
</feature>
<dbReference type="PROSITE" id="PS51860">
    <property type="entry name" value="REM_1"/>
    <property type="match status" value="1"/>
</dbReference>
<dbReference type="FunFam" id="3.30.60.20:FF:000034">
    <property type="entry name" value="Protein kinase C"/>
    <property type="match status" value="1"/>
</dbReference>
<dbReference type="InterPro" id="IPR017892">
    <property type="entry name" value="Pkinase_C"/>
</dbReference>
<dbReference type="SUPFAM" id="SSF56112">
    <property type="entry name" value="Protein kinase-like (PK-like)"/>
    <property type="match status" value="1"/>
</dbReference>
<dbReference type="PROSITE" id="PS00479">
    <property type="entry name" value="ZF_DAG_PE_1"/>
    <property type="match status" value="1"/>
</dbReference>
<dbReference type="InterPro" id="IPR035892">
    <property type="entry name" value="C2_domain_sf"/>
</dbReference>
<dbReference type="Pfam" id="PF00130">
    <property type="entry name" value="C1_1"/>
    <property type="match status" value="2"/>
</dbReference>
<evidence type="ECO:0000256" key="12">
    <source>
        <dbReference type="ARBA" id="ARBA00022840"/>
    </source>
</evidence>
<dbReference type="EMBL" id="JAIXMP010000012">
    <property type="protein sequence ID" value="KAI9264328.1"/>
    <property type="molecule type" value="Genomic_DNA"/>
</dbReference>
<dbReference type="PROSITE" id="PS00107">
    <property type="entry name" value="PROTEIN_KINASE_ATP"/>
    <property type="match status" value="1"/>
</dbReference>
<dbReference type="GO" id="GO:0007165">
    <property type="term" value="P:signal transduction"/>
    <property type="evidence" value="ECO:0007669"/>
    <property type="project" value="InterPro"/>
</dbReference>
<dbReference type="PROSITE" id="PS50081">
    <property type="entry name" value="ZF_DAG_PE_2"/>
    <property type="match status" value="2"/>
</dbReference>
<keyword evidence="8 16" id="KW-0547">Nucleotide-binding</keyword>
<dbReference type="FunFam" id="3.30.200.20:FF:000474">
    <property type="entry name" value="Serine/threonine-protein kinase N2-like"/>
    <property type="match status" value="1"/>
</dbReference>
<dbReference type="InterPro" id="IPR002219">
    <property type="entry name" value="PKC_DAG/PE"/>
</dbReference>
<evidence type="ECO:0000256" key="16">
    <source>
        <dbReference type="PROSITE-ProRule" id="PRU10141"/>
    </source>
</evidence>
<dbReference type="SMART" id="SM00109">
    <property type="entry name" value="C1"/>
    <property type="match status" value="2"/>
</dbReference>
<keyword evidence="10" id="KW-0418">Kinase</keyword>
<feature type="region of interest" description="Disordered" evidence="17">
    <location>
        <begin position="554"/>
        <end position="802"/>
    </location>
</feature>
<evidence type="ECO:0000256" key="1">
    <source>
        <dbReference type="ARBA" id="ARBA00005490"/>
    </source>
</evidence>
<keyword evidence="3" id="KW-0723">Serine/threonine-protein kinase</keyword>
<accession>A0AAD5PEN4</accession>
<dbReference type="SUPFAM" id="SSF57889">
    <property type="entry name" value="Cysteine-rich domain"/>
    <property type="match status" value="2"/>
</dbReference>
<dbReference type="Gene3D" id="1.10.510.10">
    <property type="entry name" value="Transferase(Phosphotransferase) domain 1"/>
    <property type="match status" value="1"/>
</dbReference>
<feature type="region of interest" description="Disordered" evidence="17">
    <location>
        <begin position="333"/>
        <end position="364"/>
    </location>
</feature>
<dbReference type="Proteomes" id="UP001209540">
    <property type="component" value="Unassembled WGS sequence"/>
</dbReference>
<feature type="domain" description="Protein kinase" evidence="19">
    <location>
        <begin position="813"/>
        <end position="1072"/>
    </location>
</feature>
<dbReference type="PROSITE" id="PS51285">
    <property type="entry name" value="AGC_KINASE_CTER"/>
    <property type="match status" value="1"/>
</dbReference>
<keyword evidence="5" id="KW-0808">Transferase</keyword>
<feature type="binding site" evidence="16">
    <location>
        <position position="842"/>
    </location>
    <ligand>
        <name>ATP</name>
        <dbReference type="ChEBI" id="CHEBI:30616"/>
    </ligand>
</feature>
<dbReference type="SMART" id="SM00220">
    <property type="entry name" value="S_TKc"/>
    <property type="match status" value="1"/>
</dbReference>
<dbReference type="EC" id="2.7.11.13" evidence="2"/>
<dbReference type="SMART" id="SM00133">
    <property type="entry name" value="S_TK_X"/>
    <property type="match status" value="1"/>
</dbReference>
<dbReference type="AlphaFoldDB" id="A0AAD5PEN4"/>
<evidence type="ECO:0000256" key="5">
    <source>
        <dbReference type="ARBA" id="ARBA00022679"/>
    </source>
</evidence>
<organism evidence="23 24">
    <name type="scientific">Phascolomyces articulosus</name>
    <dbReference type="NCBI Taxonomy" id="60185"/>
    <lineage>
        <taxon>Eukaryota</taxon>
        <taxon>Fungi</taxon>
        <taxon>Fungi incertae sedis</taxon>
        <taxon>Mucoromycota</taxon>
        <taxon>Mucoromycotina</taxon>
        <taxon>Mucoromycetes</taxon>
        <taxon>Mucorales</taxon>
        <taxon>Lichtheimiaceae</taxon>
        <taxon>Phascolomyces</taxon>
    </lineage>
</organism>
<comment type="catalytic activity">
    <reaction evidence="13">
        <text>L-threonyl-[protein] + ATP = O-phospho-L-threonyl-[protein] + ADP + H(+)</text>
        <dbReference type="Rhea" id="RHEA:46608"/>
        <dbReference type="Rhea" id="RHEA-COMP:11060"/>
        <dbReference type="Rhea" id="RHEA-COMP:11605"/>
        <dbReference type="ChEBI" id="CHEBI:15378"/>
        <dbReference type="ChEBI" id="CHEBI:30013"/>
        <dbReference type="ChEBI" id="CHEBI:30616"/>
        <dbReference type="ChEBI" id="CHEBI:61977"/>
        <dbReference type="ChEBI" id="CHEBI:456216"/>
        <dbReference type="EC" id="2.7.11.13"/>
    </reaction>
</comment>
<keyword evidence="24" id="KW-1185">Reference proteome</keyword>
<dbReference type="InterPro" id="IPR008271">
    <property type="entry name" value="Ser/Thr_kinase_AS"/>
</dbReference>
<evidence type="ECO:0000256" key="6">
    <source>
        <dbReference type="ARBA" id="ARBA00022723"/>
    </source>
</evidence>
<evidence type="ECO:0000256" key="13">
    <source>
        <dbReference type="ARBA" id="ARBA00047272"/>
    </source>
</evidence>
<dbReference type="SUPFAM" id="SSF46585">
    <property type="entry name" value="HR1 repeat"/>
    <property type="match status" value="1"/>
</dbReference>
<evidence type="ECO:0000256" key="17">
    <source>
        <dbReference type="SAM" id="MobiDB-lite"/>
    </source>
</evidence>
<reference evidence="23" key="1">
    <citation type="journal article" date="2022" name="IScience">
        <title>Evolution of zygomycete secretomes and the origins of terrestrial fungal ecologies.</title>
        <authorList>
            <person name="Chang Y."/>
            <person name="Wang Y."/>
            <person name="Mondo S."/>
            <person name="Ahrendt S."/>
            <person name="Andreopoulos W."/>
            <person name="Barry K."/>
            <person name="Beard J."/>
            <person name="Benny G.L."/>
            <person name="Blankenship S."/>
            <person name="Bonito G."/>
            <person name="Cuomo C."/>
            <person name="Desiro A."/>
            <person name="Gervers K.A."/>
            <person name="Hundley H."/>
            <person name="Kuo A."/>
            <person name="LaButti K."/>
            <person name="Lang B.F."/>
            <person name="Lipzen A."/>
            <person name="O'Donnell K."/>
            <person name="Pangilinan J."/>
            <person name="Reynolds N."/>
            <person name="Sandor L."/>
            <person name="Smith M.E."/>
            <person name="Tsang A."/>
            <person name="Grigoriev I.V."/>
            <person name="Stajich J.E."/>
            <person name="Spatafora J.W."/>
        </authorList>
    </citation>
    <scope>NUCLEOTIDE SEQUENCE</scope>
    <source>
        <strain evidence="23">RSA 2281</strain>
    </source>
</reference>
<dbReference type="Gene3D" id="3.30.60.20">
    <property type="match status" value="2"/>
</dbReference>
<feature type="compositionally biased region" description="Pro residues" evidence="17">
    <location>
        <begin position="763"/>
        <end position="781"/>
    </location>
</feature>
<feature type="compositionally biased region" description="Pro residues" evidence="17">
    <location>
        <begin position="669"/>
        <end position="683"/>
    </location>
</feature>
<feature type="compositionally biased region" description="Pro residues" evidence="17">
    <location>
        <begin position="747"/>
        <end position="756"/>
    </location>
</feature>
<evidence type="ECO:0000256" key="11">
    <source>
        <dbReference type="ARBA" id="ARBA00022833"/>
    </source>
</evidence>
<keyword evidence="9" id="KW-0863">Zinc-finger</keyword>
<dbReference type="Gene3D" id="1.10.287.160">
    <property type="entry name" value="HR1 repeat"/>
    <property type="match status" value="1"/>
</dbReference>
<evidence type="ECO:0000256" key="2">
    <source>
        <dbReference type="ARBA" id="ARBA00012429"/>
    </source>
</evidence>
<protein>
    <recommendedName>
        <fullName evidence="2">protein kinase C</fullName>
        <ecNumber evidence="2">2.7.11.13</ecNumber>
    </recommendedName>
</protein>
<feature type="domain" description="Phorbol-ester/DAG-type" evidence="20">
    <location>
        <begin position="487"/>
        <end position="537"/>
    </location>
</feature>
<dbReference type="Pfam" id="PF00069">
    <property type="entry name" value="Pkinase"/>
    <property type="match status" value="1"/>
</dbReference>
<sequence length="1156" mass="129189">MDQEAKIRDLQAKIDKNKQLRDKAIQMRELLLDSNVRAQCETQIKEHQKYVDYFSEELHKLQTRTNRTSQDDLASPTTPSTSADNESNPSQSPSTAAPPRSSSMPASKEESSKKKYTNLDLLTTDIPYNKPKVSLKLHELEYKLDVEKKVLAGIKTMAAALERDPSATHRQQRGEVQGQLYESIEKRNLLDKALKKYKGLYIGEGDEDDYELETPLAARVPPGFRRPVSGKLQLQIIEARELAHAPTRMIKMPETVVYIKIDGNVVFRSRPTRNDKWLEECEIHVTKASEIEIAIYDESLERRLPIGILWLKITDIAEGLRKRKIQQESGSGWVSAEVAQQRTQDTLPSSGGSQHPIPTQPKTVQTTQEGIEAWFDVEPLGELALRLNFVREAAGRRPLDKLGRVGAVRQRAGEVHEMNGHQFVEKKFYNVMKCALCADFLVNSGYQCEDCEYTCHKKCYGKVVTKCISKSSSDMDKDEDKINHRIPHRFEPITNIGANWCCHCGYMLPLGSRGAKKCSECDITCHTKCAHLVPDFCGLSMELANQMLAEMKAAKRKTLETGPSSSSSSSLKPQSTPRPDEQLSNVSSSHPDRTSSGSVPTSATPESISPQFSQLSLGSSQTTQQPVQGSPQPLHQQPPMQPPHQQQPSPSSPHQQPPMMPGSPNNMNRPPPPGGMVPPPGPQGPGGGRMNMPPGPGGPPPPHMVGPGGQPLQQPYHPYPGQTSPQQHPYPPGGQARPPMMGGGQQPPSPYAPIPNPAVMGRPPYPPGPGGPQQQPPPQHPVPGQQGPGGFSPVAPRPPPKQMVAKNVGLDDFNFLAVLGKGNFGKVMLAEEKHDRNLYAIKVLKKRFIMDNDEIESVRSEKRIFQAANRERHPFLIGLHSCFQTESRVYFTMEYVSGGDLMWHIQREPFSERRAKFYACEVLLALEYFHSQGIIYRDLKLDNILLGLDGHIKIADYGLCKENMWFGCTTGTFCGTPEFMAPEILLEQKYGRAVDWWAFGVLIYEMLLGQSPFRGEDEDEIFDAILEDEILYPINMSRDSVSICQRLLTRDPARRLGAGRSDAVEIREHPFFRGVNWEDMLNKRVPPPFYPTITSRLDTSNFDEEFTRERPALTPISSTLNRVEQQEFQSFPYIADWVLSGNGGPPQPQQPQQPGW</sequence>
<dbReference type="InterPro" id="IPR036274">
    <property type="entry name" value="HR1_rpt_sf"/>
</dbReference>
<feature type="compositionally biased region" description="Low complexity" evidence="17">
    <location>
        <begin position="87"/>
        <end position="106"/>
    </location>
</feature>
<dbReference type="GO" id="GO:0008270">
    <property type="term" value="F:zinc ion binding"/>
    <property type="evidence" value="ECO:0007669"/>
    <property type="project" value="UniProtKB-KW"/>
</dbReference>
<evidence type="ECO:0000313" key="23">
    <source>
        <dbReference type="EMBL" id="KAI9264328.1"/>
    </source>
</evidence>
<evidence type="ECO:0000256" key="15">
    <source>
        <dbReference type="PROSITE-ProRule" id="PRU01207"/>
    </source>
</evidence>
<dbReference type="Gene3D" id="2.60.40.150">
    <property type="entry name" value="C2 domain"/>
    <property type="match status" value="1"/>
</dbReference>
<keyword evidence="11" id="KW-0862">Zinc</keyword>
<evidence type="ECO:0000256" key="14">
    <source>
        <dbReference type="ARBA" id="ARBA00047470"/>
    </source>
</evidence>
<dbReference type="CDD" id="cd05570">
    <property type="entry name" value="STKc_PKC"/>
    <property type="match status" value="1"/>
</dbReference>
<comment type="catalytic activity">
    <reaction evidence="14">
        <text>L-seryl-[protein] + ATP = O-phospho-L-seryl-[protein] + ADP + H(+)</text>
        <dbReference type="Rhea" id="RHEA:17989"/>
        <dbReference type="Rhea" id="RHEA-COMP:9863"/>
        <dbReference type="Rhea" id="RHEA-COMP:11604"/>
        <dbReference type="ChEBI" id="CHEBI:15378"/>
        <dbReference type="ChEBI" id="CHEBI:29999"/>
        <dbReference type="ChEBI" id="CHEBI:30616"/>
        <dbReference type="ChEBI" id="CHEBI:83421"/>
        <dbReference type="ChEBI" id="CHEBI:456216"/>
        <dbReference type="EC" id="2.7.11.13"/>
    </reaction>
</comment>
<keyword evidence="12 16" id="KW-0067">ATP-binding</keyword>
<dbReference type="InterPro" id="IPR011072">
    <property type="entry name" value="HR1_rho-bd"/>
</dbReference>
<evidence type="ECO:0000256" key="4">
    <source>
        <dbReference type="ARBA" id="ARBA00022553"/>
    </source>
</evidence>
<evidence type="ECO:0000256" key="10">
    <source>
        <dbReference type="ARBA" id="ARBA00022777"/>
    </source>
</evidence>
<evidence type="ECO:0000259" key="18">
    <source>
        <dbReference type="PROSITE" id="PS50004"/>
    </source>
</evidence>
<feature type="compositionally biased region" description="Pro residues" evidence="17">
    <location>
        <begin position="693"/>
        <end position="704"/>
    </location>
</feature>
<evidence type="ECO:0000259" key="20">
    <source>
        <dbReference type="PROSITE" id="PS50081"/>
    </source>
</evidence>
<dbReference type="Gene3D" id="3.30.200.20">
    <property type="entry name" value="Phosphorylase Kinase, domain 1"/>
    <property type="match status" value="1"/>
</dbReference>